<dbReference type="AlphaFoldDB" id="I2E1Y3"/>
<evidence type="ECO:0000259" key="5">
    <source>
        <dbReference type="Pfam" id="PF00171"/>
    </source>
</evidence>
<feature type="active site" evidence="3">
    <location>
        <position position="286"/>
    </location>
</feature>
<evidence type="ECO:0000313" key="6">
    <source>
        <dbReference type="EMBL" id="AFJ91501.1"/>
    </source>
</evidence>
<organism evidence="6">
    <name type="scientific">Rhizobium meliloti</name>
    <name type="common">Ensifer meliloti</name>
    <name type="synonym">Sinorhizobium meliloti</name>
    <dbReference type="NCBI Taxonomy" id="382"/>
    <lineage>
        <taxon>Bacteria</taxon>
        <taxon>Pseudomonadati</taxon>
        <taxon>Pseudomonadota</taxon>
        <taxon>Alphaproteobacteria</taxon>
        <taxon>Hyphomicrobiales</taxon>
        <taxon>Rhizobiaceae</taxon>
        <taxon>Sinorhizobium/Ensifer group</taxon>
        <taxon>Sinorhizobium</taxon>
    </lineage>
</organism>
<dbReference type="InterPro" id="IPR016162">
    <property type="entry name" value="Ald_DH_N"/>
</dbReference>
<keyword evidence="2 4" id="KW-0560">Oxidoreductase</keyword>
<comment type="similarity">
    <text evidence="1 4">Belongs to the aldehyde dehydrogenase family.</text>
</comment>
<proteinExistence type="inferred from homology"/>
<dbReference type="CDD" id="cd07149">
    <property type="entry name" value="ALDH_y4uC"/>
    <property type="match status" value="1"/>
</dbReference>
<dbReference type="Pfam" id="PF00171">
    <property type="entry name" value="Aldedh"/>
    <property type="match status" value="1"/>
</dbReference>
<evidence type="ECO:0000256" key="1">
    <source>
        <dbReference type="ARBA" id="ARBA00009986"/>
    </source>
</evidence>
<keyword evidence="6" id="KW-0614">Plasmid</keyword>
<geneLocation type="plasmid" evidence="6">
    <name>pHRC017</name>
</geneLocation>
<dbReference type="EMBL" id="JQ665880">
    <property type="protein sequence ID" value="AFJ91501.1"/>
    <property type="molecule type" value="Genomic_DNA"/>
</dbReference>
<dbReference type="InterPro" id="IPR016161">
    <property type="entry name" value="Ald_DH/histidinol_DH"/>
</dbReference>
<dbReference type="InterPro" id="IPR015590">
    <property type="entry name" value="Aldehyde_DH_dom"/>
</dbReference>
<dbReference type="PROSITE" id="PS00687">
    <property type="entry name" value="ALDEHYDE_DEHYDR_GLU"/>
    <property type="match status" value="1"/>
</dbReference>
<gene>
    <name evidence="6" type="primary">aad</name>
    <name evidence="6" type="ORF">pHRC017_0430</name>
</gene>
<dbReference type="GO" id="GO:0008911">
    <property type="term" value="F:lactaldehyde dehydrogenase (NAD+) activity"/>
    <property type="evidence" value="ECO:0007669"/>
    <property type="project" value="TreeGrafter"/>
</dbReference>
<dbReference type="SUPFAM" id="SSF53720">
    <property type="entry name" value="ALDH-like"/>
    <property type="match status" value="1"/>
</dbReference>
<evidence type="ECO:0000256" key="4">
    <source>
        <dbReference type="RuleBase" id="RU003345"/>
    </source>
</evidence>
<name>I2E1Y3_RHIML</name>
<accession>I2E1Y3</accession>
<dbReference type="PANTHER" id="PTHR42991">
    <property type="entry name" value="ALDEHYDE DEHYDROGENASE"/>
    <property type="match status" value="1"/>
</dbReference>
<protein>
    <submittedName>
        <fullName evidence="6">Alcohol/aldehyde dehydrogenase</fullName>
    </submittedName>
</protein>
<dbReference type="Gene3D" id="3.40.605.10">
    <property type="entry name" value="Aldehyde Dehydrogenase, Chain A, domain 1"/>
    <property type="match status" value="1"/>
</dbReference>
<reference evidence="6" key="1">
    <citation type="journal article" date="2012" name="Mol. Plant Microbe Interact.">
        <title>Rhizobial plasmids that cause impaired symbiotic nitrogen fixation and enhanced host invasion.</title>
        <authorList>
            <person name="Crook M.B."/>
            <person name="Lindsay D.P."/>
            <person name="Biggs M.B."/>
            <person name="Bentley J.S."/>
            <person name="Price J.C."/>
            <person name="Clement S.C."/>
            <person name="Clement M.J."/>
            <person name="Long S.R."/>
            <person name="Griffitts J.S."/>
        </authorList>
    </citation>
    <scope>NUCLEOTIDE SEQUENCE</scope>
    <source>
        <strain evidence="6">C017</strain>
        <plasmid evidence="6">pHRC017</plasmid>
    </source>
</reference>
<sequence length="512" mass="54970">MIPASGACDQRLHKARTGQGATVALRINATSRRGPMRNRGPGNMTATKLYVKTSPAPISVHSPYDGALLGTVEATDPAEIDRLLATARRGAEISRNLPRHKRASILEGAARIIQSRSNAFAETIVREAGKTIVQARKEVSRCVNTLKLSAEEAKRNAGEIVPFDAFTGSEQRQGWFTREPLGIITAITPYNDPLNLVAHKLGPAIAGGNAVLLKPSNLTPFSAIKLVEALREAGLPEEVITISHGDRELVTAMITAREVRMVSFTGGFATGEAISRAAGLKKLAMELGGNAPVIVMNDCDFDKAVEGCVSGAFWAAGQNCIGAQRILIQSSLYNRFRDAFVAATKTLKAGDPLQEDTDVGPMISAQVAERTETAVTEAIKAGAKLLCGNYHEGSLYHPTVLEGTPLTCRLWHEEVFAPVVMLAPFETLDEAIDVANDPDYSLHAGIFTNDINVALDAANRIEAGGVMINDSSDYRFDAMPFGGFKYGSMGREGVRFAYEDMTQPKVVCINRG</sequence>
<dbReference type="InterPro" id="IPR029510">
    <property type="entry name" value="Ald_DH_CS_GLU"/>
</dbReference>
<dbReference type="InterPro" id="IPR051020">
    <property type="entry name" value="ALDH-related_metabolic_enz"/>
</dbReference>
<dbReference type="PANTHER" id="PTHR42991:SF1">
    <property type="entry name" value="ALDEHYDE DEHYDROGENASE"/>
    <property type="match status" value="1"/>
</dbReference>
<evidence type="ECO:0000256" key="2">
    <source>
        <dbReference type="ARBA" id="ARBA00023002"/>
    </source>
</evidence>
<evidence type="ECO:0000256" key="3">
    <source>
        <dbReference type="PROSITE-ProRule" id="PRU10007"/>
    </source>
</evidence>
<dbReference type="Gene3D" id="3.40.309.10">
    <property type="entry name" value="Aldehyde Dehydrogenase, Chain A, domain 2"/>
    <property type="match status" value="1"/>
</dbReference>
<dbReference type="InterPro" id="IPR016163">
    <property type="entry name" value="Ald_DH_C"/>
</dbReference>
<feature type="domain" description="Aldehyde dehydrogenase" evidence="5">
    <location>
        <begin position="52"/>
        <end position="507"/>
    </location>
</feature>